<organism evidence="3 4">
    <name type="scientific">Pedobacter xixiisoli</name>
    <dbReference type="NCBI Taxonomy" id="1476464"/>
    <lineage>
        <taxon>Bacteria</taxon>
        <taxon>Pseudomonadati</taxon>
        <taxon>Bacteroidota</taxon>
        <taxon>Sphingobacteriia</taxon>
        <taxon>Sphingobacteriales</taxon>
        <taxon>Sphingobacteriaceae</taxon>
        <taxon>Pedobacter</taxon>
    </lineage>
</organism>
<gene>
    <name evidence="3" type="ORF">SAMN06297358_2679</name>
</gene>
<feature type="domain" description="ParB-related ThiF-related cassette protein E" evidence="2">
    <location>
        <begin position="3"/>
        <end position="174"/>
    </location>
</feature>
<dbReference type="AlphaFoldDB" id="A0A286A7F9"/>
<name>A0A286A7F9_9SPHI</name>
<evidence type="ECO:0000313" key="4">
    <source>
        <dbReference type="Proteomes" id="UP000219281"/>
    </source>
</evidence>
<dbReference type="NCBIfam" id="TIGR03741">
    <property type="entry name" value="PRTRC_E"/>
    <property type="match status" value="1"/>
</dbReference>
<feature type="compositionally biased region" description="Acidic residues" evidence="1">
    <location>
        <begin position="181"/>
        <end position="201"/>
    </location>
</feature>
<feature type="region of interest" description="Disordered" evidence="1">
    <location>
        <begin position="174"/>
        <end position="201"/>
    </location>
</feature>
<feature type="compositionally biased region" description="Basic and acidic residues" evidence="1">
    <location>
        <begin position="101"/>
        <end position="119"/>
    </location>
</feature>
<keyword evidence="4" id="KW-1185">Reference proteome</keyword>
<evidence type="ECO:0000256" key="1">
    <source>
        <dbReference type="SAM" id="MobiDB-lite"/>
    </source>
</evidence>
<evidence type="ECO:0000259" key="2">
    <source>
        <dbReference type="Pfam" id="PF19556"/>
    </source>
</evidence>
<dbReference type="OrthoDB" id="1050181at2"/>
<dbReference type="InterPro" id="IPR022273">
    <property type="entry name" value="PRTRC_protein-E"/>
</dbReference>
<accession>A0A286A7F9</accession>
<sequence>MATTNFFTELADMEFTGDLHLTISHGNDGNMIVSALLRNNECRDDAKKMIPPMIFRGTAEKLDEAFLHDLRNPVEQVSELLCKMDDFMQQVENAKKQSAMGKDKVSVEKKEQDKKDKKYTDAMKKAEELDSEGKWKDAWLVLNNLENVDKEHIETLRIRKSKLREKFAPDLFAQGALPEKEMDEQTDEAGADFDEMEEEQF</sequence>
<dbReference type="Pfam" id="PF19556">
    <property type="entry name" value="PRTRC_E"/>
    <property type="match status" value="1"/>
</dbReference>
<feature type="region of interest" description="Disordered" evidence="1">
    <location>
        <begin position="95"/>
        <end position="119"/>
    </location>
</feature>
<reference evidence="4" key="1">
    <citation type="submission" date="2017-09" db="EMBL/GenBank/DDBJ databases">
        <authorList>
            <person name="Varghese N."/>
            <person name="Submissions S."/>
        </authorList>
    </citation>
    <scope>NUCLEOTIDE SEQUENCE [LARGE SCALE GENOMIC DNA]</scope>
    <source>
        <strain evidence="4">CGMCC 1.12803</strain>
    </source>
</reference>
<proteinExistence type="predicted"/>
<protein>
    <submittedName>
        <fullName evidence="3">PRTRC system protein E</fullName>
    </submittedName>
</protein>
<dbReference type="EMBL" id="OCMT01000003">
    <property type="protein sequence ID" value="SOD17771.1"/>
    <property type="molecule type" value="Genomic_DNA"/>
</dbReference>
<evidence type="ECO:0000313" key="3">
    <source>
        <dbReference type="EMBL" id="SOD17771.1"/>
    </source>
</evidence>
<dbReference type="RefSeq" id="WP_097132523.1">
    <property type="nucleotide sequence ID" value="NZ_OCMT01000003.1"/>
</dbReference>
<dbReference type="Proteomes" id="UP000219281">
    <property type="component" value="Unassembled WGS sequence"/>
</dbReference>